<dbReference type="InterPro" id="IPR013735">
    <property type="entry name" value="TF_NusA_N"/>
</dbReference>
<dbReference type="HAMAP" id="MF_00945_B">
    <property type="entry name" value="NusA_B"/>
    <property type="match status" value="1"/>
</dbReference>
<dbReference type="SUPFAM" id="SSF54814">
    <property type="entry name" value="Prokaryotic type KH domain (KH-domain type II)"/>
    <property type="match status" value="2"/>
</dbReference>
<keyword evidence="1" id="KW-0963">Cytoplasm</keyword>
<dbReference type="PANTHER" id="PTHR22648">
    <property type="entry name" value="TRANSCRIPTION TERMINATION FACTOR NUSA"/>
    <property type="match status" value="1"/>
</dbReference>
<keyword evidence="1" id="KW-0694">RNA-binding</keyword>
<dbReference type="Pfam" id="PF08529">
    <property type="entry name" value="NusA_N"/>
    <property type="match status" value="1"/>
</dbReference>
<evidence type="ECO:0000313" key="2">
    <source>
        <dbReference type="EMBL" id="OCX43202.1"/>
    </source>
</evidence>
<dbReference type="InterPro" id="IPR003029">
    <property type="entry name" value="S1_domain"/>
</dbReference>
<dbReference type="InterPro" id="IPR030842">
    <property type="entry name" value="TF_NusA_bacterial"/>
</dbReference>
<comment type="function">
    <text evidence="1">Participates in both transcription termination and antitermination.</text>
</comment>
<dbReference type="InterPro" id="IPR010213">
    <property type="entry name" value="TF_NusA"/>
</dbReference>
<dbReference type="PANTHER" id="PTHR22648:SF0">
    <property type="entry name" value="TRANSCRIPTION TERMINATION_ANTITERMINATION PROTEIN NUSA"/>
    <property type="match status" value="1"/>
</dbReference>
<comment type="caution">
    <text evidence="2">The sequence shown here is derived from an EMBL/GenBank/DDBJ whole genome shotgun (WGS) entry which is preliminary data.</text>
</comment>
<dbReference type="Gene3D" id="3.30.1480.10">
    <property type="entry name" value="NusA, N-terminal domain"/>
    <property type="match status" value="1"/>
</dbReference>
<evidence type="ECO:0000256" key="1">
    <source>
        <dbReference type="HAMAP-Rule" id="MF_00945"/>
    </source>
</evidence>
<dbReference type="SUPFAM" id="SSF69705">
    <property type="entry name" value="Transcription factor NusA, N-terminal domain"/>
    <property type="match status" value="1"/>
</dbReference>
<dbReference type="GO" id="GO:0005829">
    <property type="term" value="C:cytosol"/>
    <property type="evidence" value="ECO:0007669"/>
    <property type="project" value="TreeGrafter"/>
</dbReference>
<comment type="similarity">
    <text evidence="1">Belongs to the NusA family.</text>
</comment>
<dbReference type="SUPFAM" id="SSF50249">
    <property type="entry name" value="Nucleic acid-binding proteins"/>
    <property type="match status" value="1"/>
</dbReference>
<dbReference type="GO" id="GO:0003723">
    <property type="term" value="F:RNA binding"/>
    <property type="evidence" value="ECO:0007669"/>
    <property type="project" value="UniProtKB-UniRule"/>
</dbReference>
<comment type="subunit">
    <text evidence="1">Monomer. Binds directly to the core enzyme of the DNA-dependent RNA polymerase and to nascent RNA.</text>
</comment>
<dbReference type="Gene3D" id="3.30.300.20">
    <property type="match status" value="2"/>
</dbReference>
<dbReference type="InterPro" id="IPR009019">
    <property type="entry name" value="KH_sf_prok-type"/>
</dbReference>
<dbReference type="GO" id="GO:0031564">
    <property type="term" value="P:transcription antitermination"/>
    <property type="evidence" value="ECO:0007669"/>
    <property type="project" value="UniProtKB-UniRule"/>
</dbReference>
<dbReference type="PROSITE" id="PS50126">
    <property type="entry name" value="S1"/>
    <property type="match status" value="1"/>
</dbReference>
<keyword evidence="1" id="KW-0806">Transcription termination</keyword>
<dbReference type="InterPro" id="IPR012340">
    <property type="entry name" value="NA-bd_OB-fold"/>
</dbReference>
<organism evidence="2 3">
    <name type="scientific">Campylobacter ornithocola</name>
    <dbReference type="NCBI Taxonomy" id="1848766"/>
    <lineage>
        <taxon>Bacteria</taxon>
        <taxon>Pseudomonadati</taxon>
        <taxon>Campylobacterota</taxon>
        <taxon>Epsilonproteobacteria</taxon>
        <taxon>Campylobacterales</taxon>
        <taxon>Campylobacteraceae</taxon>
        <taxon>Campylobacter</taxon>
    </lineage>
</organism>
<dbReference type="AlphaFoldDB" id="A0A6M8N162"/>
<dbReference type="InterPro" id="IPR058582">
    <property type="entry name" value="KH_NusA_2nd"/>
</dbReference>
<dbReference type="InterPro" id="IPR036555">
    <property type="entry name" value="NusA_N_sf"/>
</dbReference>
<dbReference type="InterPro" id="IPR015946">
    <property type="entry name" value="KH_dom-like_a/b"/>
</dbReference>
<dbReference type="GO" id="GO:0003700">
    <property type="term" value="F:DNA-binding transcription factor activity"/>
    <property type="evidence" value="ECO:0007669"/>
    <property type="project" value="InterPro"/>
</dbReference>
<keyword evidence="1" id="KW-0889">Transcription antitermination</keyword>
<evidence type="ECO:0000313" key="3">
    <source>
        <dbReference type="Proteomes" id="UP000094873"/>
    </source>
</evidence>
<dbReference type="GO" id="GO:0006353">
    <property type="term" value="P:DNA-templated transcription termination"/>
    <property type="evidence" value="ECO:0007669"/>
    <property type="project" value="UniProtKB-UniRule"/>
</dbReference>
<dbReference type="Pfam" id="PF23095">
    <property type="entry name" value="KH_NusA_C"/>
    <property type="match status" value="1"/>
</dbReference>
<name>A0A6M8N162_9BACT</name>
<dbReference type="OrthoDB" id="9807233at2"/>
<keyword evidence="3" id="KW-1185">Reference proteome</keyword>
<dbReference type="NCBIfam" id="TIGR01953">
    <property type="entry name" value="NusA"/>
    <property type="match status" value="1"/>
</dbReference>
<dbReference type="InterPro" id="IPR025249">
    <property type="entry name" value="TF_NusA_KH_1st"/>
</dbReference>
<dbReference type="Proteomes" id="UP000094873">
    <property type="component" value="Unassembled WGS sequence"/>
</dbReference>
<sequence>MEKITDIIESIANEKNLQIEDVRERVKKALINTAKKIYGDKYEFFVDSSKNLQLYQKIIVVADNDERLELENENEYFIALSKARAEAKDVEIGDELTYECSLENLGRTAVNILHKELEYNIQKLLEEKIYEKYQKMVGHMVFGSVVRVDSEENTYVEIDEFRAYLPRKNRIKGEKFKVGDVIKAVIRHVYIDKSGMRMELSRTSPKFLEALLKAEVPEIKDGLINIYASARIPGERAKIILQANGPSVDAVGATVGVKGVRINAVSKELKNENIDCIEYSNEMAILITRSLAPAIINSVHIENKKAIVTLNSEQKSKAIGKSGINIRLASMLLGYEIELNEVNNENKANNQEEALKNLKALFGEN</sequence>
<accession>A0A6M8N162</accession>
<dbReference type="Pfam" id="PF13184">
    <property type="entry name" value="KH_NusA_1st"/>
    <property type="match status" value="1"/>
</dbReference>
<keyword evidence="1" id="KW-0804">Transcription</keyword>
<dbReference type="Gene3D" id="2.40.50.140">
    <property type="entry name" value="Nucleic acid-binding proteins"/>
    <property type="match status" value="1"/>
</dbReference>
<protein>
    <recommendedName>
        <fullName evidence="1">Transcription termination/antitermination protein NusA</fullName>
    </recommendedName>
</protein>
<reference evidence="2 3" key="1">
    <citation type="submission" date="2016-05" db="EMBL/GenBank/DDBJ databases">
        <authorList>
            <person name="Caceres A."/>
            <person name="Munoz I."/>
            <person name="Iraola G."/>
            <person name="Diaz-Viraque F."/>
            <person name="Greif G."/>
            <person name="Collado L."/>
        </authorList>
    </citation>
    <scope>NUCLEOTIDE SEQUENCE [LARGE SCALE GENOMIC DNA]</scope>
    <source>
        <strain evidence="2 3">WBE38</strain>
    </source>
</reference>
<gene>
    <name evidence="1" type="primary">nusA</name>
    <name evidence="2" type="ORF">A7X81_08140</name>
</gene>
<proteinExistence type="inferred from homology"/>
<dbReference type="RefSeq" id="WP_066007227.1">
    <property type="nucleotide sequence ID" value="NZ_CP053848.1"/>
</dbReference>
<comment type="subcellular location">
    <subcellularLocation>
        <location evidence="1">Cytoplasm</location>
    </subcellularLocation>
</comment>
<keyword evidence="1" id="KW-0805">Transcription regulation</keyword>
<dbReference type="EMBL" id="LXSU01000074">
    <property type="protein sequence ID" value="OCX43202.1"/>
    <property type="molecule type" value="Genomic_DNA"/>
</dbReference>